<evidence type="ECO:0000256" key="2">
    <source>
        <dbReference type="ARBA" id="ARBA00010742"/>
    </source>
</evidence>
<comment type="subcellular location">
    <subcellularLocation>
        <location evidence="1">Periplasm</location>
    </subcellularLocation>
</comment>
<name>A0A450YH91_9GAMM</name>
<feature type="domain" description="SsuA/THI5-like" evidence="4">
    <location>
        <begin position="38"/>
        <end position="254"/>
    </location>
</feature>
<comment type="similarity">
    <text evidence="2">Belongs to the bacterial solute-binding protein SsuA/TauA family.</text>
</comment>
<dbReference type="SUPFAM" id="SSF53850">
    <property type="entry name" value="Periplasmic binding protein-like II"/>
    <property type="match status" value="1"/>
</dbReference>
<dbReference type="GO" id="GO:0042918">
    <property type="term" value="P:alkanesulfonate transmembrane transport"/>
    <property type="evidence" value="ECO:0007669"/>
    <property type="project" value="TreeGrafter"/>
</dbReference>
<dbReference type="EMBL" id="CAADFT010000008">
    <property type="protein sequence ID" value="VFK40843.1"/>
    <property type="molecule type" value="Genomic_DNA"/>
</dbReference>
<dbReference type="PANTHER" id="PTHR30024">
    <property type="entry name" value="ALIPHATIC SULFONATES-BINDING PROTEIN-RELATED"/>
    <property type="match status" value="1"/>
</dbReference>
<protein>
    <submittedName>
        <fullName evidence="5">NitT/TauT family transport system substrate-binding protein</fullName>
    </submittedName>
</protein>
<dbReference type="Gene3D" id="3.40.190.10">
    <property type="entry name" value="Periplasmic binding protein-like II"/>
    <property type="match status" value="2"/>
</dbReference>
<dbReference type="GO" id="GO:0042597">
    <property type="term" value="C:periplasmic space"/>
    <property type="evidence" value="ECO:0007669"/>
    <property type="project" value="UniProtKB-SubCell"/>
</dbReference>
<evidence type="ECO:0000259" key="4">
    <source>
        <dbReference type="Pfam" id="PF09084"/>
    </source>
</evidence>
<sequence>MNIFLRVFFPLIILFPLLAPAADLQPVRIASGGHVVHFLPLDVAIARGFFQEQGLKPEVTYLRAGTPTAQALLAGQVDFSTNGIEHAFKAAIQGKNNLRMVILMNRLPGMVLLVDARLRGRVNTIADLKGLTLGVTSKGAATHMVLNYLLSENGVSPLEVTIVKAGASTFPPALRNQQIDGGMALEPFASMLVEDGRAFALIDLHTLASTERVFRGPYSLAGILTRQAVIDADPALVGKVVAAIRKALRWMVAHSPREIADGLPTIVVGTDKGRYIKTLRKLREFYSPDGHILPAGVENVFRAMRLSGTLPKDTIMKQRFYTNRFIADRKRLE</sequence>
<evidence type="ECO:0000256" key="3">
    <source>
        <dbReference type="ARBA" id="ARBA00022729"/>
    </source>
</evidence>
<organism evidence="5">
    <name type="scientific">Candidatus Kentrum sp. TC</name>
    <dbReference type="NCBI Taxonomy" id="2126339"/>
    <lineage>
        <taxon>Bacteria</taxon>
        <taxon>Pseudomonadati</taxon>
        <taxon>Pseudomonadota</taxon>
        <taxon>Gammaproteobacteria</taxon>
        <taxon>Candidatus Kentrum</taxon>
    </lineage>
</organism>
<accession>A0A450YH91</accession>
<keyword evidence="3" id="KW-0732">Signal</keyword>
<dbReference type="Pfam" id="PF09084">
    <property type="entry name" value="NMT1"/>
    <property type="match status" value="1"/>
</dbReference>
<reference evidence="5" key="1">
    <citation type="submission" date="2019-02" db="EMBL/GenBank/DDBJ databases">
        <authorList>
            <person name="Gruber-Vodicka R. H."/>
            <person name="Seah K. B. B."/>
        </authorList>
    </citation>
    <scope>NUCLEOTIDE SEQUENCE</scope>
    <source>
        <strain evidence="5">BECK_BZ125</strain>
    </source>
</reference>
<dbReference type="AlphaFoldDB" id="A0A450YH91"/>
<dbReference type="InterPro" id="IPR015168">
    <property type="entry name" value="SsuA/THI5"/>
</dbReference>
<gene>
    <name evidence="5" type="ORF">BECKTC1821E_GA0114239_100811</name>
</gene>
<dbReference type="PANTHER" id="PTHR30024:SF47">
    <property type="entry name" value="TAURINE-BINDING PERIPLASMIC PROTEIN"/>
    <property type="match status" value="1"/>
</dbReference>
<evidence type="ECO:0000256" key="1">
    <source>
        <dbReference type="ARBA" id="ARBA00004418"/>
    </source>
</evidence>
<proteinExistence type="inferred from homology"/>
<evidence type="ECO:0000313" key="5">
    <source>
        <dbReference type="EMBL" id="VFK40843.1"/>
    </source>
</evidence>